<gene>
    <name evidence="3" type="ORF">UF78_21960</name>
</gene>
<dbReference type="GO" id="GO:0000160">
    <property type="term" value="P:phosphorelay signal transduction system"/>
    <property type="evidence" value="ECO:0007669"/>
    <property type="project" value="InterPro"/>
</dbReference>
<feature type="domain" description="Response regulatory" evidence="2">
    <location>
        <begin position="4"/>
        <end position="131"/>
    </location>
</feature>
<proteinExistence type="predicted"/>
<dbReference type="InterPro" id="IPR001789">
    <property type="entry name" value="Sig_transdc_resp-reg_receiver"/>
</dbReference>
<sequence length="161" mass="18225">MLKPILLVEDNPHDLELTLVALERSQLANDVIVMRDGAESLDYLLRRGDYAHRADGNPAVLLLDLKLPKVDGLEVLKIVRETPELRSIPVVMLTSSREEPDLTKAYELGVNAYVVKPVEFRDFVAAISDLGIFWAVLNEPPPGSLRLQRQRRDRQDDEEQS</sequence>
<dbReference type="Pfam" id="PF00072">
    <property type="entry name" value="Response_reg"/>
    <property type="match status" value="1"/>
</dbReference>
<dbReference type="EMBL" id="JYHV01000037">
    <property type="protein sequence ID" value="KJH79804.1"/>
    <property type="molecule type" value="Genomic_DNA"/>
</dbReference>
<dbReference type="SMART" id="SM00448">
    <property type="entry name" value="REC"/>
    <property type="match status" value="1"/>
</dbReference>
<accession>A0A0D9AGJ2</accession>
<dbReference type="OrthoDB" id="9793549at2"/>
<organism evidence="3 4">
    <name type="scientific">Stutzerimonas stutzeri</name>
    <name type="common">Pseudomonas stutzeri</name>
    <dbReference type="NCBI Taxonomy" id="316"/>
    <lineage>
        <taxon>Bacteria</taxon>
        <taxon>Pseudomonadati</taxon>
        <taxon>Pseudomonadota</taxon>
        <taxon>Gammaproteobacteria</taxon>
        <taxon>Pseudomonadales</taxon>
        <taxon>Pseudomonadaceae</taxon>
        <taxon>Stutzerimonas</taxon>
    </lineage>
</organism>
<dbReference type="PANTHER" id="PTHR44520:SF1">
    <property type="entry name" value="TWO-COMPONENT SYSTEM REGULATORY PROTEIN"/>
    <property type="match status" value="1"/>
</dbReference>
<dbReference type="PANTHER" id="PTHR44520">
    <property type="entry name" value="RESPONSE REGULATOR RCP1-RELATED"/>
    <property type="match status" value="1"/>
</dbReference>
<dbReference type="PROSITE" id="PS50110">
    <property type="entry name" value="RESPONSE_REGULATORY"/>
    <property type="match status" value="1"/>
</dbReference>
<evidence type="ECO:0000313" key="3">
    <source>
        <dbReference type="EMBL" id="KJH79804.1"/>
    </source>
</evidence>
<dbReference type="InterPro" id="IPR011006">
    <property type="entry name" value="CheY-like_superfamily"/>
</dbReference>
<protein>
    <submittedName>
        <fullName evidence="3">Chemotaxis protein CheY</fullName>
    </submittedName>
</protein>
<feature type="modified residue" description="4-aspartylphosphate" evidence="1">
    <location>
        <position position="64"/>
    </location>
</feature>
<dbReference type="Gene3D" id="3.40.50.2300">
    <property type="match status" value="1"/>
</dbReference>
<dbReference type="CDD" id="cd17557">
    <property type="entry name" value="REC_Rcp-like"/>
    <property type="match status" value="1"/>
</dbReference>
<dbReference type="Proteomes" id="UP000032487">
    <property type="component" value="Unassembled WGS sequence"/>
</dbReference>
<dbReference type="SUPFAM" id="SSF52172">
    <property type="entry name" value="CheY-like"/>
    <property type="match status" value="1"/>
</dbReference>
<dbReference type="PATRIC" id="fig|316.101.peg.3240"/>
<evidence type="ECO:0000256" key="1">
    <source>
        <dbReference type="PROSITE-ProRule" id="PRU00169"/>
    </source>
</evidence>
<dbReference type="RefSeq" id="WP_045164316.1">
    <property type="nucleotide sequence ID" value="NZ_JYHV01000037.1"/>
</dbReference>
<evidence type="ECO:0000259" key="2">
    <source>
        <dbReference type="PROSITE" id="PS50110"/>
    </source>
</evidence>
<reference evidence="3 4" key="1">
    <citation type="submission" date="2015-02" db="EMBL/GenBank/DDBJ databases">
        <title>Draft genome sequence of Pseudomonas stutzeri NT0128 isolated from wheat (Triticum turgidum) rhizosphere.</title>
        <authorList>
            <person name="Tovi N."/>
            <person name="Frenk S."/>
            <person name="Hadar Y."/>
            <person name="Minz D."/>
        </authorList>
    </citation>
    <scope>NUCLEOTIDE SEQUENCE [LARGE SCALE GENOMIC DNA]</scope>
    <source>
        <strain evidence="3 4">NT0128</strain>
    </source>
</reference>
<comment type="caution">
    <text evidence="3">The sequence shown here is derived from an EMBL/GenBank/DDBJ whole genome shotgun (WGS) entry which is preliminary data.</text>
</comment>
<keyword evidence="1" id="KW-0597">Phosphoprotein</keyword>
<dbReference type="InterPro" id="IPR052893">
    <property type="entry name" value="TCS_response_regulator"/>
</dbReference>
<evidence type="ECO:0000313" key="4">
    <source>
        <dbReference type="Proteomes" id="UP000032487"/>
    </source>
</evidence>
<name>A0A0D9AGJ2_STUST</name>
<dbReference type="AlphaFoldDB" id="A0A0D9AGJ2"/>